<evidence type="ECO:0000256" key="2">
    <source>
        <dbReference type="ARBA" id="ARBA00022723"/>
    </source>
</evidence>
<dbReference type="InterPro" id="IPR003347">
    <property type="entry name" value="JmjC_dom"/>
</dbReference>
<evidence type="ECO:0000259" key="4">
    <source>
        <dbReference type="PROSITE" id="PS51184"/>
    </source>
</evidence>
<dbReference type="GO" id="GO:0046872">
    <property type="term" value="F:metal ion binding"/>
    <property type="evidence" value="ECO:0007669"/>
    <property type="project" value="UniProtKB-KW"/>
</dbReference>
<dbReference type="SUPFAM" id="SSF51197">
    <property type="entry name" value="Clavaminate synthase-like"/>
    <property type="match status" value="1"/>
</dbReference>
<dbReference type="EMBL" id="BOOI01000043">
    <property type="protein sequence ID" value="GIH86174.1"/>
    <property type="molecule type" value="Genomic_DNA"/>
</dbReference>
<proteinExistence type="predicted"/>
<dbReference type="Proteomes" id="UP000655044">
    <property type="component" value="Unassembled WGS sequence"/>
</dbReference>
<accession>A0A8J3S3J9</accession>
<dbReference type="InterPro" id="IPR039994">
    <property type="entry name" value="NO66-like"/>
</dbReference>
<dbReference type="GO" id="GO:0051864">
    <property type="term" value="F:histone H3K36 demethylase activity"/>
    <property type="evidence" value="ECO:0007669"/>
    <property type="project" value="TreeGrafter"/>
</dbReference>
<keyword evidence="3" id="KW-0408">Iron</keyword>
<organism evidence="5 6">
    <name type="scientific">Planobispora rosea</name>
    <dbReference type="NCBI Taxonomy" id="35762"/>
    <lineage>
        <taxon>Bacteria</taxon>
        <taxon>Bacillati</taxon>
        <taxon>Actinomycetota</taxon>
        <taxon>Actinomycetes</taxon>
        <taxon>Streptosporangiales</taxon>
        <taxon>Streptosporangiaceae</taxon>
        <taxon>Planobispora</taxon>
    </lineage>
</organism>
<protein>
    <recommendedName>
        <fullName evidence="4">JmjC domain-containing protein</fullName>
    </recommendedName>
</protein>
<sequence length="406" mass="44545">MSILKKLLYPHDPQTFFSRFWEQDYLHIRRADNPALRELLPALVSVEDLDELLTVTYATGSHRSDALCLTRDGRVLTPGDYLRSTAGQPLVQIDVERVLTLYRHGASITLNRVHEALPAVGGLCDELSAFFGVRVHANAYLTPADAQGFPTHFDTHDVILLQLAGAKSWRVQPPPVQLPTPAMHDHGAAPAGPVTEVPLRSAELLYIPRGFVHQGIATDAASVHLTLGITPYPWSWLLHRVLDELERDDVDFRRTVAPQLGRAALDEERLAETLTMLAARLVDAGRARRALHRQVATVDRTGGVPLRGLLAQLTHAEQVTLTTPVRLKQPVEVDLSRSGDRVMLSFGRTALTLPSFTEAPLRVLCNGAAVCAAQLPAGIDDSGKLVLIKRLIREGLLEFADPLVPA</sequence>
<dbReference type="PANTHER" id="PTHR13096">
    <property type="entry name" value="MINA53 MYC INDUCED NUCLEAR ANTIGEN"/>
    <property type="match status" value="1"/>
</dbReference>
<evidence type="ECO:0000256" key="3">
    <source>
        <dbReference type="ARBA" id="ARBA00023004"/>
    </source>
</evidence>
<comment type="cofactor">
    <cofactor evidence="1">
        <name>Fe(2+)</name>
        <dbReference type="ChEBI" id="CHEBI:29033"/>
    </cofactor>
</comment>
<comment type="caution">
    <text evidence="5">The sequence shown here is derived from an EMBL/GenBank/DDBJ whole genome shotgun (WGS) entry which is preliminary data.</text>
</comment>
<evidence type="ECO:0000313" key="6">
    <source>
        <dbReference type="Proteomes" id="UP000655044"/>
    </source>
</evidence>
<evidence type="ECO:0000313" key="5">
    <source>
        <dbReference type="EMBL" id="GIH86174.1"/>
    </source>
</evidence>
<gene>
    <name evidence="5" type="ORF">Pro02_45820</name>
</gene>
<evidence type="ECO:0000256" key="1">
    <source>
        <dbReference type="ARBA" id="ARBA00001954"/>
    </source>
</evidence>
<name>A0A8J3S3J9_PLARO</name>
<dbReference type="AlphaFoldDB" id="A0A8J3S3J9"/>
<dbReference type="Pfam" id="PF08007">
    <property type="entry name" value="JmjC_2"/>
    <property type="match status" value="1"/>
</dbReference>
<reference evidence="5" key="1">
    <citation type="submission" date="2021-01" db="EMBL/GenBank/DDBJ databases">
        <title>Whole genome shotgun sequence of Planobispora rosea NBRC 15558.</title>
        <authorList>
            <person name="Komaki H."/>
            <person name="Tamura T."/>
        </authorList>
    </citation>
    <scope>NUCLEOTIDE SEQUENCE</scope>
    <source>
        <strain evidence="5">NBRC 15558</strain>
    </source>
</reference>
<feature type="domain" description="JmjC" evidence="4">
    <location>
        <begin position="106"/>
        <end position="246"/>
    </location>
</feature>
<keyword evidence="6" id="KW-1185">Reference proteome</keyword>
<dbReference type="RefSeq" id="WP_189242631.1">
    <property type="nucleotide sequence ID" value="NZ_BMQP01000018.1"/>
</dbReference>
<dbReference type="PROSITE" id="PS51184">
    <property type="entry name" value="JMJC"/>
    <property type="match status" value="1"/>
</dbReference>
<dbReference type="GO" id="GO:0032453">
    <property type="term" value="F:histone H3K4 demethylase activity"/>
    <property type="evidence" value="ECO:0007669"/>
    <property type="project" value="TreeGrafter"/>
</dbReference>
<keyword evidence="2" id="KW-0479">Metal-binding</keyword>
<dbReference type="PANTHER" id="PTHR13096:SF9">
    <property type="entry name" value="BIFUNCTIONAL LYSINE-SPECIFIC DEMETHYLASE AND HISTIDYL-HYDROXYLASE"/>
    <property type="match status" value="1"/>
</dbReference>
<dbReference type="Gene3D" id="2.60.120.650">
    <property type="entry name" value="Cupin"/>
    <property type="match status" value="1"/>
</dbReference>